<accession>A0A8X6X3V9</accession>
<keyword evidence="2" id="KW-1185">Reference proteome</keyword>
<proteinExistence type="predicted"/>
<dbReference type="AlphaFoldDB" id="A0A8X6X3V9"/>
<organism evidence="1 2">
    <name type="scientific">Trichonephila inaurata madagascariensis</name>
    <dbReference type="NCBI Taxonomy" id="2747483"/>
    <lineage>
        <taxon>Eukaryota</taxon>
        <taxon>Metazoa</taxon>
        <taxon>Ecdysozoa</taxon>
        <taxon>Arthropoda</taxon>
        <taxon>Chelicerata</taxon>
        <taxon>Arachnida</taxon>
        <taxon>Araneae</taxon>
        <taxon>Araneomorphae</taxon>
        <taxon>Entelegynae</taxon>
        <taxon>Araneoidea</taxon>
        <taxon>Nephilidae</taxon>
        <taxon>Trichonephila</taxon>
        <taxon>Trichonephila inaurata</taxon>
    </lineage>
</organism>
<evidence type="ECO:0000313" key="2">
    <source>
        <dbReference type="Proteomes" id="UP000886998"/>
    </source>
</evidence>
<evidence type="ECO:0000313" key="1">
    <source>
        <dbReference type="EMBL" id="GFY46493.1"/>
    </source>
</evidence>
<dbReference type="OrthoDB" id="10415885at2759"/>
<dbReference type="Proteomes" id="UP000886998">
    <property type="component" value="Unassembled WGS sequence"/>
</dbReference>
<gene>
    <name evidence="1" type="ORF">TNIN_496481</name>
</gene>
<name>A0A8X6X3V9_9ARAC</name>
<comment type="caution">
    <text evidence="1">The sequence shown here is derived from an EMBL/GenBank/DDBJ whole genome shotgun (WGS) entry which is preliminary data.</text>
</comment>
<protein>
    <submittedName>
        <fullName evidence="1">Uncharacterized protein</fullName>
    </submittedName>
</protein>
<dbReference type="EMBL" id="BMAV01005438">
    <property type="protein sequence ID" value="GFY46493.1"/>
    <property type="molecule type" value="Genomic_DNA"/>
</dbReference>
<sequence length="92" mass="10394">MANRIKIEENHTKTYIGELKLSVVPETPTVMYTQSPIARISVPIAYLLHVNGPHTNGKDRNAYDPWYGSTKWTLELCHQRPGTTFVRGQTPG</sequence>
<reference evidence="1" key="1">
    <citation type="submission" date="2020-08" db="EMBL/GenBank/DDBJ databases">
        <title>Multicomponent nature underlies the extraordinary mechanical properties of spider dragline silk.</title>
        <authorList>
            <person name="Kono N."/>
            <person name="Nakamura H."/>
            <person name="Mori M."/>
            <person name="Yoshida Y."/>
            <person name="Ohtoshi R."/>
            <person name="Malay A.D."/>
            <person name="Moran D.A.P."/>
            <person name="Tomita M."/>
            <person name="Numata K."/>
            <person name="Arakawa K."/>
        </authorList>
    </citation>
    <scope>NUCLEOTIDE SEQUENCE</scope>
</reference>